<dbReference type="STRING" id="1218598.LEP1GSC060_1962"/>
<comment type="caution">
    <text evidence="3">The sequence shown here is derived from an EMBL/GenBank/DDBJ whole genome shotgun (WGS) entry which is preliminary data.</text>
</comment>
<dbReference type="EMBL" id="AOHC02000038">
    <property type="protein sequence ID" value="EMY77208.1"/>
    <property type="molecule type" value="Genomic_DNA"/>
</dbReference>
<evidence type="ECO:0000313" key="4">
    <source>
        <dbReference type="Proteomes" id="UP000012313"/>
    </source>
</evidence>
<evidence type="ECO:0000259" key="2">
    <source>
        <dbReference type="Pfam" id="PF07603"/>
    </source>
</evidence>
<keyword evidence="4" id="KW-1185">Reference proteome</keyword>
<dbReference type="PANTHER" id="PTHR35812">
    <property type="entry name" value="LIPOPROTEIN"/>
    <property type="match status" value="1"/>
</dbReference>
<dbReference type="Pfam" id="PF07603">
    <property type="entry name" value="Lcl_C"/>
    <property type="match status" value="2"/>
</dbReference>
<gene>
    <name evidence="3" type="ORF">LEP1GSC060_1962</name>
</gene>
<reference evidence="3" key="1">
    <citation type="submission" date="2013-03" db="EMBL/GenBank/DDBJ databases">
        <authorList>
            <person name="Harkins D.M."/>
            <person name="Durkin A.S."/>
            <person name="Brinkac L.M."/>
            <person name="Haft D.H."/>
            <person name="Selengut J.D."/>
            <person name="Sanka R."/>
            <person name="DePew J."/>
            <person name="Purushe J."/>
            <person name="Hartskeerl R.A."/>
            <person name="Ahmed A."/>
            <person name="van der Linden H."/>
            <person name="Goris M.G.A."/>
            <person name="Vinetz J.M."/>
            <person name="Sutton G.G."/>
            <person name="Nierman W.C."/>
            <person name="Fouts D.E."/>
        </authorList>
    </citation>
    <scope>NUCLEOTIDE SEQUENCE [LARGE SCALE GENOMIC DNA]</scope>
    <source>
        <strain evidence="3">ICFT</strain>
    </source>
</reference>
<keyword evidence="1" id="KW-0472">Membrane</keyword>
<accession>N1WN22</accession>
<organism evidence="3 4">
    <name type="scientific">Leptospira weilii serovar Ranarum str. ICFT</name>
    <dbReference type="NCBI Taxonomy" id="1218598"/>
    <lineage>
        <taxon>Bacteria</taxon>
        <taxon>Pseudomonadati</taxon>
        <taxon>Spirochaetota</taxon>
        <taxon>Spirochaetia</taxon>
        <taxon>Leptospirales</taxon>
        <taxon>Leptospiraceae</taxon>
        <taxon>Leptospira</taxon>
    </lineage>
</organism>
<dbReference type="InterPro" id="IPR011460">
    <property type="entry name" value="Lcl_C"/>
</dbReference>
<name>N1WN22_9LEPT</name>
<dbReference type="AlphaFoldDB" id="N1WN22"/>
<evidence type="ECO:0000256" key="1">
    <source>
        <dbReference type="SAM" id="Phobius"/>
    </source>
</evidence>
<evidence type="ECO:0000313" key="3">
    <source>
        <dbReference type="EMBL" id="EMY77208.1"/>
    </source>
</evidence>
<proteinExistence type="predicted"/>
<sequence>MFQNPILFYRNAQADGRTFRFYWGSTGSVLGVTIPRERRYSVSLRRVLMYKFFLFFVLMIAFTACVRPPEKLDPHFVILQYLSKSDSSNDSGNISDGTGTPVSGGANAPVACPVPALVFNPGGIIDTGQTTCWDAAGVGVACLGTGQDGAFANIPNARSFVGPTQHCIYTNDYTTLDQFHGLTWKTCAEGQSGAACGTGVSTQISWTAATTIPAPVGSCGALNAQNGGNGYAGRNDWRLPTVKELASLFHYSNAPQIDVVSFPAVFSGIAYMTDSTVTGTPTNIWVADFSDVAVLKAYSTPKGANLNVRCVAGNPLPPLAFTDNGNGSITDQNTGLIWQKCADGQAALTCMGAATNNTQTAAYASCNALNVANFAGRNDWRLPNVNELLSIVDYSVTNPSISTAMFPFVSPQAHWTSTSSSNTPSTGIVVSFFNGSLNRPNKATPLPSRCVAN</sequence>
<keyword evidence="1" id="KW-0812">Transmembrane</keyword>
<feature type="domain" description="Lcl C-terminal" evidence="2">
    <location>
        <begin position="174"/>
        <end position="311"/>
    </location>
</feature>
<dbReference type="PANTHER" id="PTHR35812:SF1">
    <property type="entry name" value="LIPOPROTEIN"/>
    <property type="match status" value="1"/>
</dbReference>
<feature type="transmembrane region" description="Helical" evidence="1">
    <location>
        <begin position="47"/>
        <end position="64"/>
    </location>
</feature>
<dbReference type="Proteomes" id="UP000012313">
    <property type="component" value="Unassembled WGS sequence"/>
</dbReference>
<feature type="domain" description="Lcl C-terminal" evidence="2">
    <location>
        <begin position="328"/>
        <end position="451"/>
    </location>
</feature>
<protein>
    <submittedName>
        <fullName evidence="3">PF07603 family protein</fullName>
    </submittedName>
</protein>
<keyword evidence="1" id="KW-1133">Transmembrane helix</keyword>